<feature type="compositionally biased region" description="Low complexity" evidence="3">
    <location>
        <begin position="302"/>
        <end position="325"/>
    </location>
</feature>
<keyword evidence="2" id="KW-0624">Polysaccharide degradation</keyword>
<keyword evidence="6" id="KW-1185">Reference proteome</keyword>
<feature type="compositionally biased region" description="Low complexity" evidence="3">
    <location>
        <begin position="259"/>
        <end position="272"/>
    </location>
</feature>
<evidence type="ECO:0000256" key="1">
    <source>
        <dbReference type="ARBA" id="ARBA00023295"/>
    </source>
</evidence>
<evidence type="ECO:0000256" key="3">
    <source>
        <dbReference type="SAM" id="MobiDB-lite"/>
    </source>
</evidence>
<accession>A0ABS1VQA6</accession>
<dbReference type="Proteomes" id="UP000598996">
    <property type="component" value="Unassembled WGS sequence"/>
</dbReference>
<dbReference type="Gene3D" id="1.25.40.10">
    <property type="entry name" value="Tetratricopeptide repeat domain"/>
    <property type="match status" value="1"/>
</dbReference>
<feature type="compositionally biased region" description="Polar residues" evidence="3">
    <location>
        <begin position="273"/>
        <end position="283"/>
    </location>
</feature>
<keyword evidence="1" id="KW-0378">Hydrolase</keyword>
<dbReference type="Gene3D" id="2.60.40.10">
    <property type="entry name" value="Immunoglobulins"/>
    <property type="match status" value="1"/>
</dbReference>
<evidence type="ECO:0000313" key="6">
    <source>
        <dbReference type="Proteomes" id="UP000598996"/>
    </source>
</evidence>
<feature type="compositionally biased region" description="Pro residues" evidence="3">
    <location>
        <begin position="216"/>
        <end position="232"/>
    </location>
</feature>
<reference evidence="5 6" key="1">
    <citation type="submission" date="2021-01" db="EMBL/GenBank/DDBJ databases">
        <title>Actinoplanes sp. nov. LDG1-01 isolated from lichen.</title>
        <authorList>
            <person name="Saeng-In P."/>
            <person name="Phongsopitanun W."/>
            <person name="Kanchanasin P."/>
            <person name="Yuki M."/>
            <person name="Kudo T."/>
            <person name="Ohkuma M."/>
            <person name="Tanasupawat S."/>
        </authorList>
    </citation>
    <scope>NUCLEOTIDE SEQUENCE [LARGE SCALE GENOMIC DNA]</scope>
    <source>
        <strain evidence="5 6">LDG1-01</strain>
    </source>
</reference>
<feature type="region of interest" description="Disordered" evidence="3">
    <location>
        <begin position="141"/>
        <end position="343"/>
    </location>
</feature>
<dbReference type="InterPro" id="IPR011990">
    <property type="entry name" value="TPR-like_helical_dom_sf"/>
</dbReference>
<name>A0ABS1VQA6_9ACTN</name>
<dbReference type="SUPFAM" id="SSF48452">
    <property type="entry name" value="TPR-like"/>
    <property type="match status" value="1"/>
</dbReference>
<keyword evidence="1" id="KW-0326">Glycosidase</keyword>
<protein>
    <submittedName>
        <fullName evidence="5">Tetratricopeptide repeat protein</fullName>
    </submittedName>
</protein>
<keyword evidence="2" id="KW-0119">Carbohydrate metabolism</keyword>
<evidence type="ECO:0000256" key="4">
    <source>
        <dbReference type="SAM" id="Phobius"/>
    </source>
</evidence>
<keyword evidence="4" id="KW-0472">Membrane</keyword>
<feature type="transmembrane region" description="Helical" evidence="4">
    <location>
        <begin position="350"/>
        <end position="374"/>
    </location>
</feature>
<keyword evidence="4" id="KW-1133">Transmembrane helix</keyword>
<comment type="caution">
    <text evidence="5">The sequence shown here is derived from an EMBL/GenBank/DDBJ whole genome shotgun (WGS) entry which is preliminary data.</text>
</comment>
<feature type="compositionally biased region" description="Low complexity" evidence="3">
    <location>
        <begin position="191"/>
        <end position="215"/>
    </location>
</feature>
<sequence>MSQPSPLGPARQRAHALASSGDLAGARALLEQAVELGKVNLSEDDPDVLRTAYELGILLQRADDPSAARRVLEDAYAAGQWRLGDSDSLMVLISHEIGVAAEELGNRHEARKAFTRVAEWGPAVLGGDHPAVAKARAYLGPDQEPSPVRAESEPPQAGSPGLRFSGAAQQQQAPRFNGTPPQPQAPAFNSAAPQPQTPTFNTPQPQPQAPTFNAPAPQPQAPTFNAPPPPQAPSFSARPAQQEAGPAQQEAPTTVFEAVPPQVRPRTVQPPTEANQQVWTEPATQPGPLPHQGPVDEPTMFQPQVPQAAPWGGAPQQPQYPAAAPTSGQVFAPAHQSGPTPYGEKGRKGLGVFAAIAAVMAAVIAVAALVFVLANRTSDPSDRQDVPTLAGQAPTEVTLSDKGTTIEVRWADPTEGTVPFMVIMGRPGQELKPAGTLVPGRTSFEMEGLNTNLNYCFAVVAVYSGNKFATSPQACTSRAAATPR</sequence>
<organism evidence="5 6">
    <name type="scientific">Paractinoplanes lichenicola</name>
    <dbReference type="NCBI Taxonomy" id="2802976"/>
    <lineage>
        <taxon>Bacteria</taxon>
        <taxon>Bacillati</taxon>
        <taxon>Actinomycetota</taxon>
        <taxon>Actinomycetes</taxon>
        <taxon>Micromonosporales</taxon>
        <taxon>Micromonosporaceae</taxon>
        <taxon>Paractinoplanes</taxon>
    </lineage>
</organism>
<dbReference type="InterPro" id="IPR003961">
    <property type="entry name" value="FN3_dom"/>
</dbReference>
<proteinExistence type="predicted"/>
<evidence type="ECO:0000313" key="5">
    <source>
        <dbReference type="EMBL" id="MBL7255942.1"/>
    </source>
</evidence>
<dbReference type="CDD" id="cd00063">
    <property type="entry name" value="FN3"/>
    <property type="match status" value="1"/>
</dbReference>
<dbReference type="SUPFAM" id="SSF49265">
    <property type="entry name" value="Fibronectin type III"/>
    <property type="match status" value="1"/>
</dbReference>
<gene>
    <name evidence="5" type="ORF">JKJ07_16695</name>
</gene>
<dbReference type="InterPro" id="IPR036116">
    <property type="entry name" value="FN3_sf"/>
</dbReference>
<dbReference type="EMBL" id="JAENHO010000004">
    <property type="protein sequence ID" value="MBL7255942.1"/>
    <property type="molecule type" value="Genomic_DNA"/>
</dbReference>
<dbReference type="RefSeq" id="WP_202992449.1">
    <property type="nucleotide sequence ID" value="NZ_JAENHO010000004.1"/>
</dbReference>
<dbReference type="Pfam" id="PF13424">
    <property type="entry name" value="TPR_12"/>
    <property type="match status" value="1"/>
</dbReference>
<evidence type="ECO:0000256" key="2">
    <source>
        <dbReference type="ARBA" id="ARBA00023326"/>
    </source>
</evidence>
<keyword evidence="4" id="KW-0812">Transmembrane</keyword>
<feature type="compositionally biased region" description="Low complexity" evidence="3">
    <location>
        <begin position="233"/>
        <end position="252"/>
    </location>
</feature>
<dbReference type="InterPro" id="IPR013783">
    <property type="entry name" value="Ig-like_fold"/>
</dbReference>